<evidence type="ECO:0000256" key="1">
    <source>
        <dbReference type="SAM" id="MobiDB-lite"/>
    </source>
</evidence>
<evidence type="ECO:0000313" key="2">
    <source>
        <dbReference type="EMBL" id="KAJ7641431.1"/>
    </source>
</evidence>
<evidence type="ECO:0000313" key="3">
    <source>
        <dbReference type="Proteomes" id="UP001221142"/>
    </source>
</evidence>
<organism evidence="2 3">
    <name type="scientific">Roridomyces roridus</name>
    <dbReference type="NCBI Taxonomy" id="1738132"/>
    <lineage>
        <taxon>Eukaryota</taxon>
        <taxon>Fungi</taxon>
        <taxon>Dikarya</taxon>
        <taxon>Basidiomycota</taxon>
        <taxon>Agaricomycotina</taxon>
        <taxon>Agaricomycetes</taxon>
        <taxon>Agaricomycetidae</taxon>
        <taxon>Agaricales</taxon>
        <taxon>Marasmiineae</taxon>
        <taxon>Mycenaceae</taxon>
        <taxon>Roridomyces</taxon>
    </lineage>
</organism>
<feature type="region of interest" description="Disordered" evidence="1">
    <location>
        <begin position="156"/>
        <end position="204"/>
    </location>
</feature>
<name>A0AAD7FSV4_9AGAR</name>
<reference evidence="2" key="1">
    <citation type="submission" date="2023-03" db="EMBL/GenBank/DDBJ databases">
        <title>Massive genome expansion in bonnet fungi (Mycena s.s.) driven by repeated elements and novel gene families across ecological guilds.</title>
        <authorList>
            <consortium name="Lawrence Berkeley National Laboratory"/>
            <person name="Harder C.B."/>
            <person name="Miyauchi S."/>
            <person name="Viragh M."/>
            <person name="Kuo A."/>
            <person name="Thoen E."/>
            <person name="Andreopoulos B."/>
            <person name="Lu D."/>
            <person name="Skrede I."/>
            <person name="Drula E."/>
            <person name="Henrissat B."/>
            <person name="Morin E."/>
            <person name="Kohler A."/>
            <person name="Barry K."/>
            <person name="LaButti K."/>
            <person name="Morin E."/>
            <person name="Salamov A."/>
            <person name="Lipzen A."/>
            <person name="Mereny Z."/>
            <person name="Hegedus B."/>
            <person name="Baldrian P."/>
            <person name="Stursova M."/>
            <person name="Weitz H."/>
            <person name="Taylor A."/>
            <person name="Grigoriev I.V."/>
            <person name="Nagy L.G."/>
            <person name="Martin F."/>
            <person name="Kauserud H."/>
        </authorList>
    </citation>
    <scope>NUCLEOTIDE SEQUENCE</scope>
    <source>
        <strain evidence="2">9284</strain>
    </source>
</reference>
<sequence length="204" mass="21528">SLKERIAALQQREEGAPRAAAATLPPPGHGGTLRTKIAQFEGKGGLAAPRGSSVSLPFNCTPIFIYFHCRFGLGAPPESAPKRRAELYGNRMKPSAAAVLERRDISPFAAEDEALASHLRPITPQHTGVEPKQTVVARGTAFSTALDIARKAEADIQSNAEKSERRRSGAWLAPQFTGGGGLVPQYTGGSFTSSTLTPQHTGGS</sequence>
<feature type="compositionally biased region" description="Polar residues" evidence="1">
    <location>
        <begin position="187"/>
        <end position="204"/>
    </location>
</feature>
<accession>A0AAD7FSV4</accession>
<comment type="caution">
    <text evidence="2">The sequence shown here is derived from an EMBL/GenBank/DDBJ whole genome shotgun (WGS) entry which is preliminary data.</text>
</comment>
<keyword evidence="3" id="KW-1185">Reference proteome</keyword>
<proteinExistence type="predicted"/>
<dbReference type="EMBL" id="JARKIF010000004">
    <property type="protein sequence ID" value="KAJ7641431.1"/>
    <property type="molecule type" value="Genomic_DNA"/>
</dbReference>
<feature type="non-terminal residue" evidence="2">
    <location>
        <position position="204"/>
    </location>
</feature>
<feature type="region of interest" description="Disordered" evidence="1">
    <location>
        <begin position="1"/>
        <end position="34"/>
    </location>
</feature>
<protein>
    <submittedName>
        <fullName evidence="2">Uncharacterized protein</fullName>
    </submittedName>
</protein>
<gene>
    <name evidence="2" type="ORF">FB45DRAFT_725345</name>
</gene>
<feature type="non-terminal residue" evidence="2">
    <location>
        <position position="1"/>
    </location>
</feature>
<dbReference type="AlphaFoldDB" id="A0AAD7FSV4"/>
<dbReference type="Proteomes" id="UP001221142">
    <property type="component" value="Unassembled WGS sequence"/>
</dbReference>
<feature type="compositionally biased region" description="Basic and acidic residues" evidence="1">
    <location>
        <begin position="1"/>
        <end position="16"/>
    </location>
</feature>